<protein>
    <submittedName>
        <fullName evidence="1">Uncharacterized protein</fullName>
    </submittedName>
</protein>
<reference evidence="1" key="1">
    <citation type="submission" date="2023-06" db="EMBL/GenBank/DDBJ databases">
        <title>Genome-scale phylogeny and comparative genomics of the fungal order Sordariales.</title>
        <authorList>
            <consortium name="Lawrence Berkeley National Laboratory"/>
            <person name="Hensen N."/>
            <person name="Bonometti L."/>
            <person name="Westerberg I."/>
            <person name="Brannstrom I.O."/>
            <person name="Guillou S."/>
            <person name="Cros-Aarteil S."/>
            <person name="Calhoun S."/>
            <person name="Haridas S."/>
            <person name="Kuo A."/>
            <person name="Mondo S."/>
            <person name="Pangilinan J."/>
            <person name="Riley R."/>
            <person name="Labutti K."/>
            <person name="Andreopoulos B."/>
            <person name="Lipzen A."/>
            <person name="Chen C."/>
            <person name="Yanf M."/>
            <person name="Daum C."/>
            <person name="Ng V."/>
            <person name="Clum A."/>
            <person name="Steindorff A."/>
            <person name="Ohm R."/>
            <person name="Martin F."/>
            <person name="Silar P."/>
            <person name="Natvig D."/>
            <person name="Lalanne C."/>
            <person name="Gautier V."/>
            <person name="Ament-Velasquez S.L."/>
            <person name="Kruys A."/>
            <person name="Hutchinson M.I."/>
            <person name="Powell A.J."/>
            <person name="Barry K."/>
            <person name="Miller A.N."/>
            <person name="Grigoriev I.V."/>
            <person name="Debuchy R."/>
            <person name="Gladieux P."/>
            <person name="Thoren M.H."/>
            <person name="Johannesson H."/>
        </authorList>
    </citation>
    <scope>NUCLEOTIDE SEQUENCE</scope>
    <source>
        <strain evidence="1">SMH4607-1</strain>
    </source>
</reference>
<evidence type="ECO:0000313" key="2">
    <source>
        <dbReference type="Proteomes" id="UP001172102"/>
    </source>
</evidence>
<dbReference type="EMBL" id="JAUKUA010000007">
    <property type="protein sequence ID" value="KAK0705602.1"/>
    <property type="molecule type" value="Genomic_DNA"/>
</dbReference>
<accession>A0AA39ZXR4</accession>
<dbReference type="AlphaFoldDB" id="A0AA39ZXR4"/>
<name>A0AA39ZXR4_9PEZI</name>
<gene>
    <name evidence="1" type="ORF">B0H67DRAFT_649913</name>
</gene>
<comment type="caution">
    <text evidence="1">The sequence shown here is derived from an EMBL/GenBank/DDBJ whole genome shotgun (WGS) entry which is preliminary data.</text>
</comment>
<evidence type="ECO:0000313" key="1">
    <source>
        <dbReference type="EMBL" id="KAK0705602.1"/>
    </source>
</evidence>
<proteinExistence type="predicted"/>
<keyword evidence="2" id="KW-1185">Reference proteome</keyword>
<organism evidence="1 2">
    <name type="scientific">Lasiosphaeris hirsuta</name>
    <dbReference type="NCBI Taxonomy" id="260670"/>
    <lineage>
        <taxon>Eukaryota</taxon>
        <taxon>Fungi</taxon>
        <taxon>Dikarya</taxon>
        <taxon>Ascomycota</taxon>
        <taxon>Pezizomycotina</taxon>
        <taxon>Sordariomycetes</taxon>
        <taxon>Sordariomycetidae</taxon>
        <taxon>Sordariales</taxon>
        <taxon>Lasiosphaeriaceae</taxon>
        <taxon>Lasiosphaeris</taxon>
    </lineage>
</organism>
<dbReference type="Proteomes" id="UP001172102">
    <property type="component" value="Unassembled WGS sequence"/>
</dbReference>
<sequence>MAMKINTVHGVVTLPVGLLPTPQDGITRMKADSRKNIAKMKADSRKKIAKMEAESREKIAKMEADSHGNVTRMQLIGAITTSNMLPEERIEAFRAIGHHPTPALLEMPAHH</sequence>